<dbReference type="AlphaFoldDB" id="A0A819XZK8"/>
<reference evidence="2" key="1">
    <citation type="submission" date="2021-02" db="EMBL/GenBank/DDBJ databases">
        <authorList>
            <person name="Nowell W R."/>
        </authorList>
    </citation>
    <scope>NUCLEOTIDE SEQUENCE</scope>
</reference>
<feature type="non-terminal residue" evidence="2">
    <location>
        <position position="1"/>
    </location>
</feature>
<feature type="transmembrane region" description="Helical" evidence="1">
    <location>
        <begin position="143"/>
        <end position="166"/>
    </location>
</feature>
<evidence type="ECO:0000313" key="2">
    <source>
        <dbReference type="EMBL" id="CAF4142746.1"/>
    </source>
</evidence>
<keyword evidence="1" id="KW-0472">Membrane</keyword>
<dbReference type="EMBL" id="CAJOBB010005853">
    <property type="protein sequence ID" value="CAF4142746.1"/>
    <property type="molecule type" value="Genomic_DNA"/>
</dbReference>
<dbReference type="Proteomes" id="UP000663868">
    <property type="component" value="Unassembled WGS sequence"/>
</dbReference>
<name>A0A819XZK8_9BILA</name>
<organism evidence="2 3">
    <name type="scientific">Adineta steineri</name>
    <dbReference type="NCBI Taxonomy" id="433720"/>
    <lineage>
        <taxon>Eukaryota</taxon>
        <taxon>Metazoa</taxon>
        <taxon>Spiralia</taxon>
        <taxon>Gnathifera</taxon>
        <taxon>Rotifera</taxon>
        <taxon>Eurotatoria</taxon>
        <taxon>Bdelloidea</taxon>
        <taxon>Adinetida</taxon>
        <taxon>Adinetidae</taxon>
        <taxon>Adineta</taxon>
    </lineage>
</organism>
<feature type="transmembrane region" description="Helical" evidence="1">
    <location>
        <begin position="102"/>
        <end position="123"/>
    </location>
</feature>
<keyword evidence="1" id="KW-0812">Transmembrane</keyword>
<feature type="transmembrane region" description="Helical" evidence="1">
    <location>
        <begin position="62"/>
        <end position="81"/>
    </location>
</feature>
<evidence type="ECO:0000313" key="3">
    <source>
        <dbReference type="Proteomes" id="UP000663868"/>
    </source>
</evidence>
<dbReference type="Gene3D" id="1.20.1070.10">
    <property type="entry name" value="Rhodopsin 7-helix transmembrane proteins"/>
    <property type="match status" value="1"/>
</dbReference>
<evidence type="ECO:0008006" key="4">
    <source>
        <dbReference type="Google" id="ProtNLM"/>
    </source>
</evidence>
<gene>
    <name evidence="2" type="ORF">KXQ929_LOCUS36797</name>
</gene>
<feature type="transmembrane region" description="Helical" evidence="1">
    <location>
        <begin position="7"/>
        <end position="31"/>
    </location>
</feature>
<keyword evidence="1" id="KW-1133">Transmembrane helix</keyword>
<proteinExistence type="predicted"/>
<protein>
    <recommendedName>
        <fullName evidence="4">Serpentine receptor class gamma</fullName>
    </recommendedName>
</protein>
<evidence type="ECO:0000256" key="1">
    <source>
        <dbReference type="SAM" id="Phobius"/>
    </source>
</evidence>
<accession>A0A819XZK8</accession>
<comment type="caution">
    <text evidence="2">The sequence shown here is derived from an EMBL/GenBank/DDBJ whole genome shotgun (WGS) entry which is preliminary data.</text>
</comment>
<sequence>TNLKRLLVHYIPLGFCVIYPLVYYIVFIFFYPCKSYYDFTTSTCMTACYLWASPVMVYYEQIVHGFALIFLVFVFNLLLFVRVVRQKNRMGRHAKWGKNRRMAIQLFSVCILFFVTNGGYFIIELGQMVYDPNFGTNSSQWIFPISMCMPPLMPFMCLHSLPDLALKFTILNPYRKRIAIGPARMATIPHRPVVILQSHAI</sequence>
<dbReference type="SUPFAM" id="SSF81321">
    <property type="entry name" value="Family A G protein-coupled receptor-like"/>
    <property type="match status" value="1"/>
</dbReference>